<dbReference type="Pfam" id="PF13041">
    <property type="entry name" value="PPR_2"/>
    <property type="match status" value="1"/>
</dbReference>
<dbReference type="NCBIfam" id="TIGR00756">
    <property type="entry name" value="PPR"/>
    <property type="match status" value="3"/>
</dbReference>
<reference evidence="3" key="1">
    <citation type="submission" date="2022-02" db="EMBL/GenBank/DDBJ databases">
        <authorList>
            <person name="Henning P.M."/>
            <person name="McCubbin A.G."/>
            <person name="Shore J.S."/>
        </authorList>
    </citation>
    <scope>NUCLEOTIDE SEQUENCE</scope>
    <source>
        <strain evidence="3">F60SS</strain>
        <tissue evidence="3">Leaves</tissue>
    </source>
</reference>
<protein>
    <recommendedName>
        <fullName evidence="5">Pentacotripeptide-repeat region of PRORP domain-containing protein</fullName>
    </recommendedName>
</protein>
<dbReference type="InterPro" id="IPR046960">
    <property type="entry name" value="PPR_At4g14850-like_plant"/>
</dbReference>
<accession>A0A9Q0FL49</accession>
<dbReference type="GO" id="GO:0003723">
    <property type="term" value="F:RNA binding"/>
    <property type="evidence" value="ECO:0007669"/>
    <property type="project" value="InterPro"/>
</dbReference>
<dbReference type="GO" id="GO:0099402">
    <property type="term" value="P:plant organ development"/>
    <property type="evidence" value="ECO:0007669"/>
    <property type="project" value="UniProtKB-ARBA"/>
</dbReference>
<keyword evidence="4" id="KW-1185">Reference proteome</keyword>
<dbReference type="PANTHER" id="PTHR47926">
    <property type="entry name" value="PENTATRICOPEPTIDE REPEAT-CONTAINING PROTEIN"/>
    <property type="match status" value="1"/>
</dbReference>
<dbReference type="Gene3D" id="1.25.40.10">
    <property type="entry name" value="Tetratricopeptide repeat domain"/>
    <property type="match status" value="2"/>
</dbReference>
<gene>
    <name evidence="3" type="ORF">Tsubulata_028196</name>
</gene>
<organism evidence="3 4">
    <name type="scientific">Turnera subulata</name>
    <dbReference type="NCBI Taxonomy" id="218843"/>
    <lineage>
        <taxon>Eukaryota</taxon>
        <taxon>Viridiplantae</taxon>
        <taxon>Streptophyta</taxon>
        <taxon>Embryophyta</taxon>
        <taxon>Tracheophyta</taxon>
        <taxon>Spermatophyta</taxon>
        <taxon>Magnoliopsida</taxon>
        <taxon>eudicotyledons</taxon>
        <taxon>Gunneridae</taxon>
        <taxon>Pentapetalae</taxon>
        <taxon>rosids</taxon>
        <taxon>fabids</taxon>
        <taxon>Malpighiales</taxon>
        <taxon>Passifloraceae</taxon>
        <taxon>Turnera</taxon>
    </lineage>
</organism>
<evidence type="ECO:0000313" key="4">
    <source>
        <dbReference type="Proteomes" id="UP001141552"/>
    </source>
</evidence>
<dbReference type="GO" id="GO:0009451">
    <property type="term" value="P:RNA modification"/>
    <property type="evidence" value="ECO:0007669"/>
    <property type="project" value="InterPro"/>
</dbReference>
<comment type="caution">
    <text evidence="3">The sequence shown here is derived from an EMBL/GenBank/DDBJ whole genome shotgun (WGS) entry which is preliminary data.</text>
</comment>
<evidence type="ECO:0000256" key="2">
    <source>
        <dbReference type="PROSITE-ProRule" id="PRU00708"/>
    </source>
</evidence>
<proteinExistence type="predicted"/>
<dbReference type="OrthoDB" id="824499at2759"/>
<keyword evidence="1" id="KW-0677">Repeat</keyword>
<dbReference type="PROSITE" id="PS51375">
    <property type="entry name" value="PPR"/>
    <property type="match status" value="2"/>
</dbReference>
<dbReference type="EMBL" id="JAKUCV010004959">
    <property type="protein sequence ID" value="KAJ4833393.1"/>
    <property type="molecule type" value="Genomic_DNA"/>
</dbReference>
<dbReference type="Pfam" id="PF01535">
    <property type="entry name" value="PPR"/>
    <property type="match status" value="3"/>
</dbReference>
<dbReference type="InterPro" id="IPR002885">
    <property type="entry name" value="PPR_rpt"/>
</dbReference>
<dbReference type="InterPro" id="IPR011990">
    <property type="entry name" value="TPR-like_helical_dom_sf"/>
</dbReference>
<evidence type="ECO:0000256" key="1">
    <source>
        <dbReference type="ARBA" id="ARBA00022737"/>
    </source>
</evidence>
<reference evidence="3" key="2">
    <citation type="journal article" date="2023" name="Plants (Basel)">
        <title>Annotation of the Turnera subulata (Passifloraceae) Draft Genome Reveals the S-Locus Evolved after the Divergence of Turneroideae from Passifloroideae in a Stepwise Manner.</title>
        <authorList>
            <person name="Henning P.M."/>
            <person name="Roalson E.H."/>
            <person name="Mir W."/>
            <person name="McCubbin A.G."/>
            <person name="Shore J.S."/>
        </authorList>
    </citation>
    <scope>NUCLEOTIDE SEQUENCE</scope>
    <source>
        <strain evidence="3">F60SS</strain>
    </source>
</reference>
<feature type="repeat" description="PPR" evidence="2">
    <location>
        <begin position="176"/>
        <end position="210"/>
    </location>
</feature>
<evidence type="ECO:0000313" key="3">
    <source>
        <dbReference type="EMBL" id="KAJ4833393.1"/>
    </source>
</evidence>
<dbReference type="Proteomes" id="UP001141552">
    <property type="component" value="Unassembled WGS sequence"/>
</dbReference>
<feature type="repeat" description="PPR" evidence="2">
    <location>
        <begin position="211"/>
        <end position="241"/>
    </location>
</feature>
<sequence length="299" mass="33298">MPPSPTGVPFHASLLDACTVSSNKSLKPLTQIHARTIVHGISRRNFIHWKLVSAYASRGRIPQATLLFSSARRRPTFLFNSLIRAYASLDLFSDSLAFFRRMLVARKPVDRHTFPSVLKSCGGLLNPRLGRQVHGMVLANGFGLDLANANAVIGMYAKCLELEGARKMFDGMPVRNEVSWAALMSGYGMLGNFGEVLVLFDRMVEEGVRVDSVCFTAVLSACKRGGMVDKGMEYFRMMEGRFGVKPGLEHYTCVVDMLGKAGRVEEVEELVKRMDMELDETFLETLSGVLRIRGHRIMN</sequence>
<evidence type="ECO:0008006" key="5">
    <source>
        <dbReference type="Google" id="ProtNLM"/>
    </source>
</evidence>
<dbReference type="AlphaFoldDB" id="A0A9Q0FL49"/>
<dbReference type="FunFam" id="1.25.40.10:FF:000158">
    <property type="entry name" value="pentatricopeptide repeat-containing protein At2g33680"/>
    <property type="match status" value="1"/>
</dbReference>
<name>A0A9Q0FL49_9ROSI</name>